<dbReference type="PANTHER" id="PTHR22550:SF14">
    <property type="entry name" value="VWFA DOMAIN-CONTAINING PROTEIN"/>
    <property type="match status" value="1"/>
</dbReference>
<dbReference type="SUPFAM" id="SSF53300">
    <property type="entry name" value="vWA-like"/>
    <property type="match status" value="1"/>
</dbReference>
<name>A0A3C1KT11_9GAMM</name>
<dbReference type="EMBL" id="DMND01000245">
    <property type="protein sequence ID" value="HAN29643.1"/>
    <property type="molecule type" value="Genomic_DNA"/>
</dbReference>
<dbReference type="InterPro" id="IPR036465">
    <property type="entry name" value="vWFA_dom_sf"/>
</dbReference>
<dbReference type="Proteomes" id="UP000259273">
    <property type="component" value="Unassembled WGS sequence"/>
</dbReference>
<dbReference type="Gene3D" id="3.40.50.410">
    <property type="entry name" value="von Willebrand factor, type A domain"/>
    <property type="match status" value="1"/>
</dbReference>
<reference evidence="3 4" key="1">
    <citation type="journal article" date="2018" name="Nat. Biotechnol.">
        <title>A standardized bacterial taxonomy based on genome phylogeny substantially revises the tree of life.</title>
        <authorList>
            <person name="Parks D.H."/>
            <person name="Chuvochina M."/>
            <person name="Waite D.W."/>
            <person name="Rinke C."/>
            <person name="Skarshewski A."/>
            <person name="Chaumeil P.A."/>
            <person name="Hugenholtz P."/>
        </authorList>
    </citation>
    <scope>NUCLEOTIDE SEQUENCE [LARGE SCALE GENOMIC DNA]</scope>
    <source>
        <strain evidence="3">UBA9158</strain>
    </source>
</reference>
<dbReference type="AlphaFoldDB" id="A0A3C1KT11"/>
<feature type="transmembrane region" description="Helical" evidence="1">
    <location>
        <begin position="6"/>
        <end position="26"/>
    </location>
</feature>
<keyword evidence="1" id="KW-1133">Transmembrane helix</keyword>
<proteinExistence type="predicted"/>
<feature type="domain" description="VWFA" evidence="2">
    <location>
        <begin position="94"/>
        <end position="200"/>
    </location>
</feature>
<dbReference type="InterPro" id="IPR050768">
    <property type="entry name" value="UPF0353/GerABKA_families"/>
</dbReference>
<dbReference type="STRING" id="1121937.GCA_000423125_01702"/>
<accession>A0A3C1KT11</accession>
<dbReference type="Pfam" id="PF13519">
    <property type="entry name" value="VWA_2"/>
    <property type="match status" value="1"/>
</dbReference>
<evidence type="ECO:0000256" key="1">
    <source>
        <dbReference type="SAM" id="Phobius"/>
    </source>
</evidence>
<evidence type="ECO:0000313" key="4">
    <source>
        <dbReference type="Proteomes" id="UP000259273"/>
    </source>
</evidence>
<dbReference type="PANTHER" id="PTHR22550">
    <property type="entry name" value="SPORE GERMINATION PROTEIN"/>
    <property type="match status" value="1"/>
</dbReference>
<evidence type="ECO:0000259" key="2">
    <source>
        <dbReference type="Pfam" id="PF13519"/>
    </source>
</evidence>
<dbReference type="InterPro" id="IPR002035">
    <property type="entry name" value="VWF_A"/>
</dbReference>
<comment type="caution">
    <text evidence="3">The sequence shown here is derived from an EMBL/GenBank/DDBJ whole genome shotgun (WGS) entry which is preliminary data.</text>
</comment>
<evidence type="ECO:0000313" key="3">
    <source>
        <dbReference type="EMBL" id="HAN29643.1"/>
    </source>
</evidence>
<protein>
    <submittedName>
        <fullName evidence="3">VWA domain-containing protein</fullName>
    </submittedName>
</protein>
<organism evidence="3 4">
    <name type="scientific">Haliea salexigens</name>
    <dbReference type="NCBI Taxonomy" id="287487"/>
    <lineage>
        <taxon>Bacteria</taxon>
        <taxon>Pseudomonadati</taxon>
        <taxon>Pseudomonadota</taxon>
        <taxon>Gammaproteobacteria</taxon>
        <taxon>Cellvibrionales</taxon>
        <taxon>Halieaceae</taxon>
        <taxon>Haliea</taxon>
    </lineage>
</organism>
<keyword evidence="1" id="KW-0812">Transmembrane</keyword>
<sequence length="327" mass="34865">MIEQLHFLRPLWLFAVPAIAGVWWLLRSRQNPEQPFGNLVAPHLRSALTIQHNTRTRVSALDSFALALLLLALAAAGPAWRQQVAPWFEETAPLVIAMEVTDSMRSNDLTPSRLERARFKALDLVAARTGARTALIAYAGSAHIVVPPTTDGAILAGFLESLDPAIMPRDGTNSAAALPLALGLLGENAQIGTLLFIGDGFDSADIPALASFTADPAAPAVAALIMGTDAGGVALLPDGKPVLGPGGGALQTAIDGDLLARVSRETGLTVVRSEPGDGDIRRLLRLVESNLLQADDPDAEWHDEGWLLLWPALLLVLYGFRRGWVLR</sequence>
<gene>
    <name evidence="3" type="ORF">DCP75_18335</name>
</gene>
<keyword evidence="1" id="KW-0472">Membrane</keyword>